<evidence type="ECO:0000313" key="2">
    <source>
        <dbReference type="EMBL" id="TXI30359.1"/>
    </source>
</evidence>
<sequence length="270" mass="29763">MSNRITPFSSQDLEAVSRVLADTARGLSGSQIGWLLQEIRVEDVDPGTTKWKRLYNALAAAQNKHQVGNHLIQFINAAMNPVSYARDRESFIWRRNELNVVLAFSGFYVRDDGKVGHANRAATLDAALARAGKLKSALENRSVHEEVYKYCRSELLDENYFHAVFEATKGVAQRIRDLSGLGGDGADLVNKAFTGQSPVLALGPLNTESEKSEQRGFANLLIGLFGAVRNPLAHATKTNWPMSEQDALDIYSLVSLVHRKLDGVRPAEGQ</sequence>
<name>A0A5C7VZ52_AQUAC</name>
<dbReference type="Pfam" id="PF09509">
    <property type="entry name" value="Hypoth_Ymh"/>
    <property type="match status" value="1"/>
</dbReference>
<evidence type="ECO:0000259" key="1">
    <source>
        <dbReference type="Pfam" id="PF09509"/>
    </source>
</evidence>
<gene>
    <name evidence="2" type="ORF">E6Q69_13585</name>
</gene>
<dbReference type="InterPro" id="IPR012654">
    <property type="entry name" value="CHP02391"/>
</dbReference>
<accession>A0A5C7VZ52</accession>
<dbReference type="Proteomes" id="UP000321110">
    <property type="component" value="Unassembled WGS sequence"/>
</dbReference>
<evidence type="ECO:0000313" key="3">
    <source>
        <dbReference type="Proteomes" id="UP000321110"/>
    </source>
</evidence>
<comment type="caution">
    <text evidence="2">The sequence shown here is derived from an EMBL/GenBank/DDBJ whole genome shotgun (WGS) entry which is preliminary data.</text>
</comment>
<dbReference type="NCBIfam" id="TIGR02391">
    <property type="entry name" value="hypoth_ymh"/>
    <property type="match status" value="1"/>
</dbReference>
<dbReference type="AlphaFoldDB" id="A0A5C7VZ52"/>
<feature type="domain" description="Conserved hypothetical protein CHP02391" evidence="1">
    <location>
        <begin position="142"/>
        <end position="261"/>
    </location>
</feature>
<reference evidence="2 3" key="1">
    <citation type="submission" date="2018-09" db="EMBL/GenBank/DDBJ databases">
        <title>Metagenome Assembled Genomes from an Advanced Water Purification Facility.</title>
        <authorList>
            <person name="Stamps B.W."/>
            <person name="Spear J.R."/>
        </authorList>
    </citation>
    <scope>NUCLEOTIDE SEQUENCE [LARGE SCALE GENOMIC DNA]</scope>
    <source>
        <strain evidence="2">Bin_52_1</strain>
    </source>
</reference>
<proteinExistence type="predicted"/>
<dbReference type="EMBL" id="SSFO01000227">
    <property type="protein sequence ID" value="TXI30359.1"/>
    <property type="molecule type" value="Genomic_DNA"/>
</dbReference>
<organism evidence="2 3">
    <name type="scientific">Aquipseudomonas alcaligenes</name>
    <name type="common">Pseudomonas alcaligenes</name>
    <dbReference type="NCBI Taxonomy" id="43263"/>
    <lineage>
        <taxon>Bacteria</taxon>
        <taxon>Pseudomonadati</taxon>
        <taxon>Pseudomonadota</taxon>
        <taxon>Gammaproteobacteria</taxon>
        <taxon>Pseudomonadales</taxon>
        <taxon>Pseudomonadaceae</taxon>
        <taxon>Aquipseudomonas</taxon>
    </lineage>
</organism>
<protein>
    <submittedName>
        <fullName evidence="2">TIGR02391 family protein</fullName>
    </submittedName>
</protein>